<dbReference type="EMBL" id="FXUL01000019">
    <property type="protein sequence ID" value="SMP73156.1"/>
    <property type="molecule type" value="Genomic_DNA"/>
</dbReference>
<reference evidence="9 10" key="1">
    <citation type="submission" date="2017-05" db="EMBL/GenBank/DDBJ databases">
        <authorList>
            <person name="Varghese N."/>
            <person name="Submissions S."/>
        </authorList>
    </citation>
    <scope>NUCLEOTIDE SEQUENCE [LARGE SCALE GENOMIC DNA]</scope>
    <source>
        <strain evidence="9 10">DSM 26001</strain>
    </source>
</reference>
<organism evidence="9 10">
    <name type="scientific">Noviherbaspirillum suwonense</name>
    <dbReference type="NCBI Taxonomy" id="1224511"/>
    <lineage>
        <taxon>Bacteria</taxon>
        <taxon>Pseudomonadati</taxon>
        <taxon>Pseudomonadota</taxon>
        <taxon>Betaproteobacteria</taxon>
        <taxon>Burkholderiales</taxon>
        <taxon>Oxalobacteraceae</taxon>
        <taxon>Noviherbaspirillum</taxon>
    </lineage>
</organism>
<evidence type="ECO:0000313" key="10">
    <source>
        <dbReference type="Proteomes" id="UP001158049"/>
    </source>
</evidence>
<dbReference type="InterPro" id="IPR050556">
    <property type="entry name" value="Type_II_TA_system_RNase"/>
</dbReference>
<accession>A0ABY1QLW8</accession>
<name>A0ABY1QLW8_9BURK</name>
<evidence type="ECO:0000256" key="7">
    <source>
        <dbReference type="ARBA" id="ARBA00038093"/>
    </source>
</evidence>
<evidence type="ECO:0000256" key="6">
    <source>
        <dbReference type="ARBA" id="ARBA00022842"/>
    </source>
</evidence>
<evidence type="ECO:0000256" key="3">
    <source>
        <dbReference type="ARBA" id="ARBA00022722"/>
    </source>
</evidence>
<keyword evidence="6" id="KW-0460">Magnesium</keyword>
<evidence type="ECO:0000256" key="2">
    <source>
        <dbReference type="ARBA" id="ARBA00022649"/>
    </source>
</evidence>
<keyword evidence="3" id="KW-0540">Nuclease</keyword>
<gene>
    <name evidence="9" type="ORF">SAMN06295970_11917</name>
</gene>
<evidence type="ECO:0000313" key="9">
    <source>
        <dbReference type="EMBL" id="SMP73156.1"/>
    </source>
</evidence>
<dbReference type="Pfam" id="PF01850">
    <property type="entry name" value="PIN"/>
    <property type="match status" value="1"/>
</dbReference>
<comment type="similarity">
    <text evidence="7">Belongs to the PINc/VapC protein family.</text>
</comment>
<keyword evidence="5" id="KW-0378">Hydrolase</keyword>
<dbReference type="InterPro" id="IPR002716">
    <property type="entry name" value="PIN_dom"/>
</dbReference>
<evidence type="ECO:0000256" key="1">
    <source>
        <dbReference type="ARBA" id="ARBA00001946"/>
    </source>
</evidence>
<feature type="domain" description="PIN" evidence="8">
    <location>
        <begin position="4"/>
        <end position="131"/>
    </location>
</feature>
<keyword evidence="10" id="KW-1185">Reference proteome</keyword>
<dbReference type="PANTHER" id="PTHR33653">
    <property type="entry name" value="RIBONUCLEASE VAPC2"/>
    <property type="match status" value="1"/>
</dbReference>
<keyword evidence="4" id="KW-0479">Metal-binding</keyword>
<protein>
    <recommendedName>
        <fullName evidence="8">PIN domain-containing protein</fullName>
    </recommendedName>
</protein>
<keyword evidence="2" id="KW-1277">Toxin-antitoxin system</keyword>
<comment type="cofactor">
    <cofactor evidence="1">
        <name>Mg(2+)</name>
        <dbReference type="ChEBI" id="CHEBI:18420"/>
    </cofactor>
</comment>
<dbReference type="InterPro" id="IPR029060">
    <property type="entry name" value="PIN-like_dom_sf"/>
</dbReference>
<proteinExistence type="inferred from homology"/>
<comment type="caution">
    <text evidence="9">The sequence shown here is derived from an EMBL/GenBank/DDBJ whole genome shotgun (WGS) entry which is preliminary data.</text>
</comment>
<dbReference type="Gene3D" id="3.40.50.1010">
    <property type="entry name" value="5'-nuclease"/>
    <property type="match status" value="1"/>
</dbReference>
<dbReference type="SUPFAM" id="SSF88723">
    <property type="entry name" value="PIN domain-like"/>
    <property type="match status" value="1"/>
</dbReference>
<evidence type="ECO:0000256" key="4">
    <source>
        <dbReference type="ARBA" id="ARBA00022723"/>
    </source>
</evidence>
<dbReference type="RefSeq" id="WP_283444209.1">
    <property type="nucleotide sequence ID" value="NZ_FXUL01000019.1"/>
</dbReference>
<dbReference type="PANTHER" id="PTHR33653:SF1">
    <property type="entry name" value="RIBONUCLEASE VAPC2"/>
    <property type="match status" value="1"/>
</dbReference>
<sequence length="145" mass="16216">MSRYLLDANILSHVMKPEPSGPLLAWMSGQRDQDLFITTLTIGEIWHGLLRMPAGRKHEQLKTWFNGPEGLLTLFEGRILPFDEVAAIEWARLMADGSARGRPRNPLDMIDAAIAASNDCIVVSDNEKDFYGLEFINPLRQPPAG</sequence>
<evidence type="ECO:0000259" key="8">
    <source>
        <dbReference type="Pfam" id="PF01850"/>
    </source>
</evidence>
<evidence type="ECO:0000256" key="5">
    <source>
        <dbReference type="ARBA" id="ARBA00022801"/>
    </source>
</evidence>
<dbReference type="Proteomes" id="UP001158049">
    <property type="component" value="Unassembled WGS sequence"/>
</dbReference>